<keyword evidence="8" id="KW-1185">Reference proteome</keyword>
<dbReference type="InterPro" id="IPR035992">
    <property type="entry name" value="Ricin_B-like_lectins"/>
</dbReference>
<keyword evidence="3 7" id="KW-0326">Glycosidase</keyword>
<evidence type="ECO:0000256" key="1">
    <source>
        <dbReference type="ARBA" id="ARBA00006285"/>
    </source>
</evidence>
<dbReference type="PRINTS" id="PR00738">
    <property type="entry name" value="GLHYDRLASE20"/>
</dbReference>
<dbReference type="PANTHER" id="PTHR43678:SF1">
    <property type="entry name" value="BETA-N-ACETYLHEXOSAMINIDASE"/>
    <property type="match status" value="1"/>
</dbReference>
<dbReference type="SUPFAM" id="SSF50370">
    <property type="entry name" value="Ricin B-like lectins"/>
    <property type="match status" value="1"/>
</dbReference>
<keyword evidence="5" id="KW-0732">Signal</keyword>
<dbReference type="PROSITE" id="PS50231">
    <property type="entry name" value="RICIN_B_LECTIN"/>
    <property type="match status" value="1"/>
</dbReference>
<dbReference type="InterPro" id="IPR008979">
    <property type="entry name" value="Galactose-bd-like_sf"/>
</dbReference>
<dbReference type="InterPro" id="IPR015883">
    <property type="entry name" value="Glyco_hydro_20_cat"/>
</dbReference>
<dbReference type="SUPFAM" id="SSF49785">
    <property type="entry name" value="Galactose-binding domain-like"/>
    <property type="match status" value="1"/>
</dbReference>
<dbReference type="RefSeq" id="WP_184798399.1">
    <property type="nucleotide sequence ID" value="NZ_JACHMY010000001.1"/>
</dbReference>
<comment type="caution">
    <text evidence="7">The sequence shown here is derived from an EMBL/GenBank/DDBJ whole genome shotgun (WGS) entry which is preliminary data.</text>
</comment>
<evidence type="ECO:0000256" key="4">
    <source>
        <dbReference type="PIRSR" id="PIRSR625705-1"/>
    </source>
</evidence>
<reference evidence="7 8" key="1">
    <citation type="submission" date="2020-08" db="EMBL/GenBank/DDBJ databases">
        <title>Sequencing the genomes of 1000 actinobacteria strains.</title>
        <authorList>
            <person name="Klenk H.-P."/>
        </authorList>
    </citation>
    <scope>NUCLEOTIDE SEQUENCE [LARGE SCALE GENOMIC DNA]</scope>
    <source>
        <strain evidence="7 8">DSM 28967</strain>
    </source>
</reference>
<dbReference type="InterPro" id="IPR015882">
    <property type="entry name" value="HEX_bac_N"/>
</dbReference>
<evidence type="ECO:0000256" key="2">
    <source>
        <dbReference type="ARBA" id="ARBA00022801"/>
    </source>
</evidence>
<dbReference type="InterPro" id="IPR029018">
    <property type="entry name" value="Hex-like_dom2"/>
</dbReference>
<evidence type="ECO:0000256" key="5">
    <source>
        <dbReference type="SAM" id="SignalP"/>
    </source>
</evidence>
<evidence type="ECO:0000313" key="8">
    <source>
        <dbReference type="Proteomes" id="UP000549971"/>
    </source>
</evidence>
<dbReference type="Proteomes" id="UP000549971">
    <property type="component" value="Unassembled WGS sequence"/>
</dbReference>
<proteinExistence type="inferred from homology"/>
<accession>A0A7W9J9F1</accession>
<organism evidence="7 8">
    <name type="scientific">Kribbella italica</name>
    <dbReference type="NCBI Taxonomy" id="1540520"/>
    <lineage>
        <taxon>Bacteria</taxon>
        <taxon>Bacillati</taxon>
        <taxon>Actinomycetota</taxon>
        <taxon>Actinomycetes</taxon>
        <taxon>Propionibacteriales</taxon>
        <taxon>Kribbellaceae</taxon>
        <taxon>Kribbella</taxon>
    </lineage>
</organism>
<keyword evidence="2 7" id="KW-0378">Hydrolase</keyword>
<evidence type="ECO:0000256" key="3">
    <source>
        <dbReference type="ARBA" id="ARBA00023295"/>
    </source>
</evidence>
<dbReference type="Gene3D" id="2.80.10.50">
    <property type="match status" value="1"/>
</dbReference>
<dbReference type="Pfam" id="PF10633">
    <property type="entry name" value="NPCBM_assoc"/>
    <property type="match status" value="1"/>
</dbReference>
<dbReference type="InterPro" id="IPR025705">
    <property type="entry name" value="Beta_hexosaminidase_sua/sub"/>
</dbReference>
<evidence type="ECO:0000259" key="6">
    <source>
        <dbReference type="PROSITE" id="PS50022"/>
    </source>
</evidence>
<dbReference type="Pfam" id="PF00754">
    <property type="entry name" value="F5_F8_type_C"/>
    <property type="match status" value="1"/>
</dbReference>
<dbReference type="EMBL" id="JACHMY010000001">
    <property type="protein sequence ID" value="MBB5837968.1"/>
    <property type="molecule type" value="Genomic_DNA"/>
</dbReference>
<gene>
    <name evidence="7" type="ORF">HDA39_004702</name>
</gene>
<dbReference type="AlphaFoldDB" id="A0A7W9J9F1"/>
<dbReference type="GO" id="GO:0004563">
    <property type="term" value="F:beta-N-acetylhexosaminidase activity"/>
    <property type="evidence" value="ECO:0007669"/>
    <property type="project" value="UniProtKB-EC"/>
</dbReference>
<dbReference type="InterPro" id="IPR052764">
    <property type="entry name" value="GH20_Enzymes"/>
</dbReference>
<comment type="similarity">
    <text evidence="1">Belongs to the glycosyl hydrolase 20 family.</text>
</comment>
<feature type="chain" id="PRO_5038928611" evidence="5">
    <location>
        <begin position="28"/>
        <end position="960"/>
    </location>
</feature>
<dbReference type="SUPFAM" id="SSF55545">
    <property type="entry name" value="beta-N-acetylhexosaminidase-like domain"/>
    <property type="match status" value="1"/>
</dbReference>
<dbReference type="PANTHER" id="PTHR43678">
    <property type="entry name" value="PUTATIVE (AFU_ORTHOLOGUE AFUA_2G00640)-RELATED"/>
    <property type="match status" value="1"/>
</dbReference>
<dbReference type="Pfam" id="PF02838">
    <property type="entry name" value="Glyco_hydro_20b"/>
    <property type="match status" value="1"/>
</dbReference>
<dbReference type="Gene3D" id="3.20.20.80">
    <property type="entry name" value="Glycosidases"/>
    <property type="match status" value="1"/>
</dbReference>
<dbReference type="InterPro" id="IPR017853">
    <property type="entry name" value="GH"/>
</dbReference>
<dbReference type="Gene3D" id="2.60.40.10">
    <property type="entry name" value="Immunoglobulins"/>
    <property type="match status" value="1"/>
</dbReference>
<dbReference type="Gene3D" id="3.30.379.10">
    <property type="entry name" value="Chitobiase/beta-hexosaminidase domain 2-like"/>
    <property type="match status" value="1"/>
</dbReference>
<feature type="signal peptide" evidence="5">
    <location>
        <begin position="1"/>
        <end position="27"/>
    </location>
</feature>
<dbReference type="InterPro" id="IPR013783">
    <property type="entry name" value="Ig-like_fold"/>
</dbReference>
<dbReference type="Gene3D" id="2.60.120.260">
    <property type="entry name" value="Galactose-binding domain-like"/>
    <property type="match status" value="1"/>
</dbReference>
<evidence type="ECO:0000313" key="7">
    <source>
        <dbReference type="EMBL" id="MBB5837968.1"/>
    </source>
</evidence>
<dbReference type="EC" id="3.2.1.52" evidence="7"/>
<dbReference type="SUPFAM" id="SSF51445">
    <property type="entry name" value="(Trans)glycosidases"/>
    <property type="match status" value="1"/>
</dbReference>
<dbReference type="InterPro" id="IPR000772">
    <property type="entry name" value="Ricin_B_lectin"/>
</dbReference>
<feature type="active site" description="Proton donor" evidence="4">
    <location>
        <position position="377"/>
    </location>
</feature>
<dbReference type="InterPro" id="IPR018905">
    <property type="entry name" value="A-galactase_NEW3"/>
</dbReference>
<name>A0A7W9J9F1_9ACTN</name>
<protein>
    <submittedName>
        <fullName evidence="7">Hexosaminidase</fullName>
        <ecNumber evidence="7">3.2.1.52</ecNumber>
    </submittedName>
</protein>
<dbReference type="CDD" id="cd23386">
    <property type="entry name" value="beta-trefoil_Ricin_LNBase"/>
    <property type="match status" value="1"/>
</dbReference>
<feature type="domain" description="F5/8 type C" evidence="6">
    <location>
        <begin position="809"/>
        <end position="960"/>
    </location>
</feature>
<dbReference type="PROSITE" id="PS50022">
    <property type="entry name" value="FA58C_3"/>
    <property type="match status" value="1"/>
</dbReference>
<dbReference type="Pfam" id="PF00728">
    <property type="entry name" value="Glyco_hydro_20"/>
    <property type="match status" value="1"/>
</dbReference>
<dbReference type="InterPro" id="IPR000421">
    <property type="entry name" value="FA58C"/>
</dbReference>
<sequence length="960" mass="100968">MKLPRPQHTARVRRLAVALLALTTAFAVPTSAKAEAGTANAGTGGGAVAPGAPGFAGAAAVGGAVAPGAPGFAGATLASGSAAAQAPEGAGSLRELLPAAAGSSSGVARPSRGGQPTAVPQVLPALAGWQAADGQFELGRHSRVVANSARAEAATFVEDVGRRLPVVGGKAKAGDIVLAVDPQRSELGAEGYELTVGKTIAITAKTDAGVFYGTRTVLQLLKHGKVPAGRVVDVPAYAERGVGVCACLINVSTAWFERLVKDAAYLKLNQLWVELKVKSDVHPESVEWGYYTKPQIAALQRLADKYHVTIVPEVNSPGHIEPWIRNRPDLQLTDNTGAKQVSRLDITKPEAFEFLTSIIDENLKTFRTPYWHMGADEYMLGSDYAKYPQLLEYARAKFGPGAVPQDAFVDFINRVNAHVKAKGKTLRIWNDGITDAATVPLDRDIVVEHWLSGGVKPSRLIAEGRKVMNSAYALYNVRGGFKTNAQQLYDSGWTPLRFEGETLASSNGVTGAKVTLWPDNGSGNTENEIEAEVRMPLRLVAQATWSTVKPDPTYAAFTARADVVGRAPGFANVDRTPVAAGTYSLSAGRDYLGAAAAEGAELKLDSTESAWDVTPTTDGYYTLTNLATGRCAESRVGVRYLNTPLQPGTPITAQTCDSTNRLQRWQLAKSGSRITLVNAITRMVAVVDRSGGLIQQIPDGHRATPLTLKPVLRAVASVDRQTVVSGSTAQLTVTVTAKARATDVTVRPTAPAGWSVTPASRSTRELTAGGSFTATFTATPPADAPAGTAALGAATSYKQGGTTHRLSTTAGVRLSCVPAATSPVAVKFVDSEETTGEDGRAVNAIDGNPATFWHTEWSARQPQPPHEIQLDLGSAKSVCAVTYLTRQNATNGRIADYELYLSADGVSWGQPASKGTFGNSPDAKWVPVAATTARYVRLVQLSEASGNPFGTAAEITVDAK</sequence>
<dbReference type="GO" id="GO:0005975">
    <property type="term" value="P:carbohydrate metabolic process"/>
    <property type="evidence" value="ECO:0007669"/>
    <property type="project" value="InterPro"/>
</dbReference>
<dbReference type="Pfam" id="PF14200">
    <property type="entry name" value="RicinB_lectin_2"/>
    <property type="match status" value="1"/>
</dbReference>